<dbReference type="Gene3D" id="3.10.180.10">
    <property type="entry name" value="2,3-Dihydroxybiphenyl 1,2-Dioxygenase, domain 1"/>
    <property type="match status" value="1"/>
</dbReference>
<organism evidence="2 3">
    <name type="scientific">Paenibacillus marchantiophytorum</name>
    <dbReference type="NCBI Taxonomy" id="1619310"/>
    <lineage>
        <taxon>Bacteria</taxon>
        <taxon>Bacillati</taxon>
        <taxon>Bacillota</taxon>
        <taxon>Bacilli</taxon>
        <taxon>Bacillales</taxon>
        <taxon>Paenibacillaceae</taxon>
        <taxon>Paenibacillus</taxon>
    </lineage>
</organism>
<keyword evidence="3" id="KW-1185">Reference proteome</keyword>
<dbReference type="InterPro" id="IPR029068">
    <property type="entry name" value="Glyas_Bleomycin-R_OHBP_Dase"/>
</dbReference>
<feature type="domain" description="VOC" evidence="1">
    <location>
        <begin position="6"/>
        <end position="130"/>
    </location>
</feature>
<dbReference type="EMBL" id="BMHE01000057">
    <property type="protein sequence ID" value="GGA09463.1"/>
    <property type="molecule type" value="Genomic_DNA"/>
</dbReference>
<name>A0ABQ1FGE7_9BACL</name>
<evidence type="ECO:0000313" key="2">
    <source>
        <dbReference type="EMBL" id="GGA09463.1"/>
    </source>
</evidence>
<sequence>MGFQAKQMFVNLPVKDLKQTIAFFTKIGFEFNKQFTDDNATCMIIGENIYAMLLVEPYFQTFITKEIVDTSKQAEAIIALSVASKAEVDEVVNAALAAGGFPSKEPQDHGFMYSRSFQDIDGHLWEVFYMDESAIQQG</sequence>
<dbReference type="GO" id="GO:0051213">
    <property type="term" value="F:dioxygenase activity"/>
    <property type="evidence" value="ECO:0007669"/>
    <property type="project" value="UniProtKB-KW"/>
</dbReference>
<dbReference type="PANTHER" id="PTHR36503">
    <property type="entry name" value="BLR2520 PROTEIN"/>
    <property type="match status" value="1"/>
</dbReference>
<dbReference type="PANTHER" id="PTHR36503:SF2">
    <property type="entry name" value="BLR2408 PROTEIN"/>
    <property type="match status" value="1"/>
</dbReference>
<accession>A0ABQ1FGE7</accession>
<reference evidence="3" key="1">
    <citation type="journal article" date="2019" name="Int. J. Syst. Evol. Microbiol.">
        <title>The Global Catalogue of Microorganisms (GCM) 10K type strain sequencing project: providing services to taxonomists for standard genome sequencing and annotation.</title>
        <authorList>
            <consortium name="The Broad Institute Genomics Platform"/>
            <consortium name="The Broad Institute Genome Sequencing Center for Infectious Disease"/>
            <person name="Wu L."/>
            <person name="Ma J."/>
        </authorList>
    </citation>
    <scope>NUCLEOTIDE SEQUENCE [LARGE SCALE GENOMIC DNA]</scope>
    <source>
        <strain evidence="3">CGMCC 1.15043</strain>
    </source>
</reference>
<dbReference type="InterPro" id="IPR037523">
    <property type="entry name" value="VOC_core"/>
</dbReference>
<protein>
    <submittedName>
        <fullName evidence="2">Extradiol dioxygenase</fullName>
    </submittedName>
</protein>
<dbReference type="Proteomes" id="UP000615455">
    <property type="component" value="Unassembled WGS sequence"/>
</dbReference>
<keyword evidence="2" id="KW-0223">Dioxygenase</keyword>
<comment type="caution">
    <text evidence="2">The sequence shown here is derived from an EMBL/GenBank/DDBJ whole genome shotgun (WGS) entry which is preliminary data.</text>
</comment>
<dbReference type="SUPFAM" id="SSF54593">
    <property type="entry name" value="Glyoxalase/Bleomycin resistance protein/Dihydroxybiphenyl dioxygenase"/>
    <property type="match status" value="1"/>
</dbReference>
<gene>
    <name evidence="2" type="ORF">GCM10008018_63860</name>
</gene>
<dbReference type="RefSeq" id="WP_189019518.1">
    <property type="nucleotide sequence ID" value="NZ_BMHE01000057.1"/>
</dbReference>
<evidence type="ECO:0000313" key="3">
    <source>
        <dbReference type="Proteomes" id="UP000615455"/>
    </source>
</evidence>
<dbReference type="Pfam" id="PF00903">
    <property type="entry name" value="Glyoxalase"/>
    <property type="match status" value="1"/>
</dbReference>
<evidence type="ECO:0000259" key="1">
    <source>
        <dbReference type="PROSITE" id="PS51819"/>
    </source>
</evidence>
<dbReference type="PROSITE" id="PS51819">
    <property type="entry name" value="VOC"/>
    <property type="match status" value="1"/>
</dbReference>
<proteinExistence type="predicted"/>
<dbReference type="InterPro" id="IPR004360">
    <property type="entry name" value="Glyas_Fos-R_dOase_dom"/>
</dbReference>
<keyword evidence="2" id="KW-0560">Oxidoreductase</keyword>